<name>A0A484BE73_DRONA</name>
<evidence type="ECO:0000313" key="4">
    <source>
        <dbReference type="EMBL" id="TDG47019.1"/>
    </source>
</evidence>
<accession>A0A484BE73</accession>
<dbReference type="EMBL" id="LSRL02000050">
    <property type="protein sequence ID" value="TDG47019.1"/>
    <property type="molecule type" value="Genomic_DNA"/>
</dbReference>
<evidence type="ECO:0000313" key="5">
    <source>
        <dbReference type="Proteomes" id="UP000295192"/>
    </source>
</evidence>
<keyword evidence="2" id="KW-0732">Signal</keyword>
<organism evidence="4 5">
    <name type="scientific">Drosophila navojoa</name>
    <name type="common">Fruit fly</name>
    <dbReference type="NCBI Taxonomy" id="7232"/>
    <lineage>
        <taxon>Eukaryota</taxon>
        <taxon>Metazoa</taxon>
        <taxon>Ecdysozoa</taxon>
        <taxon>Arthropoda</taxon>
        <taxon>Hexapoda</taxon>
        <taxon>Insecta</taxon>
        <taxon>Pterygota</taxon>
        <taxon>Neoptera</taxon>
        <taxon>Endopterygota</taxon>
        <taxon>Diptera</taxon>
        <taxon>Brachycera</taxon>
        <taxon>Muscomorpha</taxon>
        <taxon>Ephydroidea</taxon>
        <taxon>Drosophilidae</taxon>
        <taxon>Drosophila</taxon>
    </lineage>
</organism>
<sequence length="270" mass="30938">MYFTVSAVFLSLSLLHLPVDGKKYKLYHLPDQYTSTLKVGLVPYHEVKLPEVVEDPFIEHRAEDVVEHADLSKFIETSSVRMEMIVKKHKEASKRNVAKEADMMVTGKSCLKRPDRDLGHYMQRNVSQYRQEGGENQRKLKNLNRQFERDILHLENSITSLEVSEKSLANEWMNKLKARPPNMNEAIARNYILAYMLKMTHLEMFKVKPFNGPPPQNALSNISSAIPVLSTNTKSISDLYCDSMDNGAFLNKLPVARDGAFFVMHLLPNL</sequence>
<evidence type="ECO:0000259" key="3">
    <source>
        <dbReference type="Pfam" id="PF14846"/>
    </source>
</evidence>
<feature type="domain" description="DUF4485" evidence="3">
    <location>
        <begin position="143"/>
        <end position="224"/>
    </location>
</feature>
<dbReference type="Pfam" id="PF14846">
    <property type="entry name" value="DUF4485"/>
    <property type="match status" value="1"/>
</dbReference>
<proteinExistence type="predicted"/>
<comment type="caution">
    <text evidence="4">The sequence shown here is derived from an EMBL/GenBank/DDBJ whole genome shotgun (WGS) entry which is preliminary data.</text>
</comment>
<gene>
    <name evidence="4" type="ORF">AWZ03_006600</name>
</gene>
<dbReference type="Proteomes" id="UP000295192">
    <property type="component" value="Unassembled WGS sequence"/>
</dbReference>
<reference evidence="4 5" key="1">
    <citation type="journal article" date="2019" name="J. Hered.">
        <title>An Improved Genome Assembly for Drosophila navojoa, the Basal Species in the mojavensis Cluster.</title>
        <authorList>
            <person name="Vanderlinde T."/>
            <person name="Dupim E.G."/>
            <person name="Nazario-Yepiz N.O."/>
            <person name="Carvalho A.B."/>
        </authorList>
    </citation>
    <scope>NUCLEOTIDE SEQUENCE [LARGE SCALE GENOMIC DNA]</scope>
    <source>
        <strain evidence="4">Navoj_Jal97</strain>
        <tissue evidence="4">Whole organism</tissue>
    </source>
</reference>
<evidence type="ECO:0000256" key="1">
    <source>
        <dbReference type="SAM" id="Coils"/>
    </source>
</evidence>
<feature type="signal peptide" evidence="2">
    <location>
        <begin position="1"/>
        <end position="21"/>
    </location>
</feature>
<feature type="coiled-coil region" evidence="1">
    <location>
        <begin position="126"/>
        <end position="157"/>
    </location>
</feature>
<keyword evidence="1" id="KW-0175">Coiled coil</keyword>
<feature type="chain" id="PRO_5019830458" description="DUF4485 domain-containing protein" evidence="2">
    <location>
        <begin position="22"/>
        <end position="270"/>
    </location>
</feature>
<dbReference type="InterPro" id="IPR027831">
    <property type="entry name" value="DUF4485"/>
</dbReference>
<protein>
    <recommendedName>
        <fullName evidence="3">DUF4485 domain-containing protein</fullName>
    </recommendedName>
</protein>
<dbReference type="OrthoDB" id="6599871at2759"/>
<keyword evidence="5" id="KW-1185">Reference proteome</keyword>
<evidence type="ECO:0000256" key="2">
    <source>
        <dbReference type="SAM" id="SignalP"/>
    </source>
</evidence>
<dbReference type="AlphaFoldDB" id="A0A484BE73"/>